<dbReference type="OrthoDB" id="1522859at2"/>
<proteinExistence type="predicted"/>
<sequence>MMKKTIKNTLIIILILLSQFKTVAQAKENANIRTKIEIGIKPTSTVEELTEKRKIFKDMFDVSFDFSILKINESKKIIALKIICNDNKGNIKTYEVEGLKPIKSFSVYVEKDEMGYLETGFNTNPIENGKKN</sequence>
<dbReference type="EMBL" id="QCZI01000011">
    <property type="protein sequence ID" value="PWA04754.1"/>
    <property type="molecule type" value="Genomic_DNA"/>
</dbReference>
<dbReference type="AlphaFoldDB" id="A0A2U1JID4"/>
<evidence type="ECO:0000313" key="2">
    <source>
        <dbReference type="EMBL" id="PWA04754.1"/>
    </source>
</evidence>
<organism evidence="2 3">
    <name type="scientific">Flavobacterium psychrotolerans</name>
    <dbReference type="NCBI Taxonomy" id="2169410"/>
    <lineage>
        <taxon>Bacteria</taxon>
        <taxon>Pseudomonadati</taxon>
        <taxon>Bacteroidota</taxon>
        <taxon>Flavobacteriia</taxon>
        <taxon>Flavobacteriales</taxon>
        <taxon>Flavobacteriaceae</taxon>
        <taxon>Flavobacterium</taxon>
    </lineage>
</organism>
<comment type="caution">
    <text evidence="2">The sequence shown here is derived from an EMBL/GenBank/DDBJ whole genome shotgun (WGS) entry which is preliminary data.</text>
</comment>
<gene>
    <name evidence="2" type="ORF">DB895_09715</name>
</gene>
<feature type="chain" id="PRO_5015655785" evidence="1">
    <location>
        <begin position="27"/>
        <end position="132"/>
    </location>
</feature>
<protein>
    <submittedName>
        <fullName evidence="2">Uncharacterized protein</fullName>
    </submittedName>
</protein>
<evidence type="ECO:0000313" key="3">
    <source>
        <dbReference type="Proteomes" id="UP000245449"/>
    </source>
</evidence>
<accession>A0A2U1JID4</accession>
<name>A0A2U1JID4_9FLAO</name>
<dbReference type="Proteomes" id="UP000245449">
    <property type="component" value="Unassembled WGS sequence"/>
</dbReference>
<feature type="signal peptide" evidence="1">
    <location>
        <begin position="1"/>
        <end position="26"/>
    </location>
</feature>
<keyword evidence="1" id="KW-0732">Signal</keyword>
<dbReference type="RefSeq" id="WP_133242664.1">
    <property type="nucleotide sequence ID" value="NZ_QCZI01000011.1"/>
</dbReference>
<keyword evidence="3" id="KW-1185">Reference proteome</keyword>
<reference evidence="2 3" key="1">
    <citation type="submission" date="2018-04" db="EMBL/GenBank/DDBJ databases">
        <title>Flavobacterium sp. nov., isolated from glacier ice.</title>
        <authorList>
            <person name="Liu Q."/>
            <person name="Xin Y.-H."/>
        </authorList>
    </citation>
    <scope>NUCLEOTIDE SEQUENCE [LARGE SCALE GENOMIC DNA]</scope>
    <source>
        <strain evidence="2 3">RB1R5</strain>
    </source>
</reference>
<evidence type="ECO:0000256" key="1">
    <source>
        <dbReference type="SAM" id="SignalP"/>
    </source>
</evidence>